<proteinExistence type="predicted"/>
<dbReference type="EMBL" id="CP065217">
    <property type="protein sequence ID" value="QPL52890.1"/>
    <property type="molecule type" value="Genomic_DNA"/>
</dbReference>
<protein>
    <submittedName>
        <fullName evidence="3">Dabb family protein</fullName>
    </submittedName>
</protein>
<dbReference type="InterPro" id="IPR013097">
    <property type="entry name" value="Dabb"/>
</dbReference>
<organism evidence="3 4">
    <name type="scientific">Vibrio navarrensis</name>
    <dbReference type="NCBI Taxonomy" id="29495"/>
    <lineage>
        <taxon>Bacteria</taxon>
        <taxon>Pseudomonadati</taxon>
        <taxon>Pseudomonadota</taxon>
        <taxon>Gammaproteobacteria</taxon>
        <taxon>Vibrionales</taxon>
        <taxon>Vibrionaceae</taxon>
        <taxon>Vibrio</taxon>
    </lineage>
</organism>
<dbReference type="PROSITE" id="PS51502">
    <property type="entry name" value="S_R_A_B_BARREL"/>
    <property type="match status" value="1"/>
</dbReference>
<accession>A0AAJ4I9Q8</accession>
<feature type="chain" id="PRO_5042490925" evidence="1">
    <location>
        <begin position="19"/>
        <end position="178"/>
    </location>
</feature>
<evidence type="ECO:0000259" key="2">
    <source>
        <dbReference type="PROSITE" id="PS51502"/>
    </source>
</evidence>
<dbReference type="Gene3D" id="3.30.70.100">
    <property type="match status" value="1"/>
</dbReference>
<evidence type="ECO:0000256" key="1">
    <source>
        <dbReference type="SAM" id="SignalP"/>
    </source>
</evidence>
<dbReference type="InterPro" id="IPR011008">
    <property type="entry name" value="Dimeric_a/b-barrel"/>
</dbReference>
<reference evidence="3 4" key="1">
    <citation type="submission" date="2020-11" db="EMBL/GenBank/DDBJ databases">
        <title>Complete and Circularized Genome Assembly of a human isolate of Vibrio navarrensis biotype pommerensis with MiSeq and MinION Sequence Data.</title>
        <authorList>
            <person name="Schwartz K."/>
            <person name="Borowiak M."/>
            <person name="Deneke C."/>
            <person name="Balau V."/>
            <person name="Metelmann C."/>
            <person name="Strauch E."/>
        </authorList>
    </citation>
    <scope>NUCLEOTIDE SEQUENCE [LARGE SCALE GENOMIC DNA]</scope>
    <source>
        <strain evidence="3 4">20-VB00237</strain>
    </source>
</reference>
<dbReference type="RefSeq" id="WP_193158289.1">
    <property type="nucleotide sequence ID" value="NZ_CP065217.1"/>
</dbReference>
<keyword evidence="1" id="KW-0732">Signal</keyword>
<dbReference type="AlphaFoldDB" id="A0AAJ4I9Q8"/>
<feature type="domain" description="Stress-response A/B barrel" evidence="2">
    <location>
        <begin position="52"/>
        <end position="172"/>
    </location>
</feature>
<evidence type="ECO:0000313" key="4">
    <source>
        <dbReference type="Proteomes" id="UP000594435"/>
    </source>
</evidence>
<dbReference type="Proteomes" id="UP000594435">
    <property type="component" value="Chromosome 1"/>
</dbReference>
<dbReference type="SMART" id="SM00886">
    <property type="entry name" value="Dabb"/>
    <property type="match status" value="1"/>
</dbReference>
<feature type="signal peptide" evidence="1">
    <location>
        <begin position="1"/>
        <end position="18"/>
    </location>
</feature>
<sequence>MKYLLLALILPFSVSAHIIDVNNDAEFSSHPQMIEKEKYAETTDPEYKTALTRHVVFFDLKDSVTESQREEIIHRFLELRNSTRYGKLYIHNIEVGHGNISREGVGKGYDVSFIVSFLSQGDLNYYVGQPAISDPKFYDPMHQAFKEFVGPFLKVKKNPDGSDNVGVLVFDYQLTSVD</sequence>
<gene>
    <name evidence="3" type="ORF">I3X05_12880</name>
</gene>
<dbReference type="SUPFAM" id="SSF54909">
    <property type="entry name" value="Dimeric alpha+beta barrel"/>
    <property type="match status" value="1"/>
</dbReference>
<name>A0AAJ4I9Q8_9VIBR</name>
<evidence type="ECO:0000313" key="3">
    <source>
        <dbReference type="EMBL" id="QPL52890.1"/>
    </source>
</evidence>
<dbReference type="Pfam" id="PF07876">
    <property type="entry name" value="Dabb"/>
    <property type="match status" value="1"/>
</dbReference>